<organism evidence="13 15">
    <name type="scientific">Dinothrombium tinctorium</name>
    <dbReference type="NCBI Taxonomy" id="1965070"/>
    <lineage>
        <taxon>Eukaryota</taxon>
        <taxon>Metazoa</taxon>
        <taxon>Ecdysozoa</taxon>
        <taxon>Arthropoda</taxon>
        <taxon>Chelicerata</taxon>
        <taxon>Arachnida</taxon>
        <taxon>Acari</taxon>
        <taxon>Acariformes</taxon>
        <taxon>Trombidiformes</taxon>
        <taxon>Prostigmata</taxon>
        <taxon>Anystina</taxon>
        <taxon>Parasitengona</taxon>
        <taxon>Trombidioidea</taxon>
        <taxon>Trombidiidae</taxon>
        <taxon>Dinothrombium</taxon>
    </lineage>
</organism>
<keyword evidence="7" id="KW-0325">Glycoprotein</keyword>
<evidence type="ECO:0000256" key="4">
    <source>
        <dbReference type="ARBA" id="ARBA00022737"/>
    </source>
</evidence>
<evidence type="ECO:0000256" key="9">
    <source>
        <dbReference type="SAM" id="SignalP"/>
    </source>
</evidence>
<dbReference type="Gene3D" id="2.60.40.10">
    <property type="entry name" value="Immunoglobulins"/>
    <property type="match status" value="3"/>
</dbReference>
<evidence type="ECO:0000256" key="7">
    <source>
        <dbReference type="ARBA" id="ARBA00023180"/>
    </source>
</evidence>
<dbReference type="SMART" id="SM00408">
    <property type="entry name" value="IGc2"/>
    <property type="match status" value="3"/>
</dbReference>
<reference evidence="13 15" key="1">
    <citation type="journal article" date="2018" name="Gigascience">
        <title>Genomes of trombidid mites reveal novel predicted allergens and laterally-transferred genes associated with secondary metabolism.</title>
        <authorList>
            <person name="Dong X."/>
            <person name="Chaisiri K."/>
            <person name="Xia D."/>
            <person name="Armstrong S.D."/>
            <person name="Fang Y."/>
            <person name="Donnelly M.J."/>
            <person name="Kadowaki T."/>
            <person name="McGarry J.W."/>
            <person name="Darby A.C."/>
            <person name="Makepeace B.L."/>
        </authorList>
    </citation>
    <scope>NUCLEOTIDE SEQUENCE [LARGE SCALE GENOMIC DNA]</scope>
    <source>
        <strain evidence="13">UoL-WK</strain>
    </source>
</reference>
<feature type="domain" description="Ig-like" evidence="10">
    <location>
        <begin position="229"/>
        <end position="320"/>
    </location>
</feature>
<dbReference type="EMBL" id="NCKU01008395">
    <property type="protein sequence ID" value="RWS01936.1"/>
    <property type="molecule type" value="Genomic_DNA"/>
</dbReference>
<comment type="subcellular location">
    <subcellularLocation>
        <location evidence="1">Cell membrane</location>
    </subcellularLocation>
</comment>
<evidence type="ECO:0000313" key="15">
    <source>
        <dbReference type="Proteomes" id="UP000285301"/>
    </source>
</evidence>
<dbReference type="InterPro" id="IPR036179">
    <property type="entry name" value="Ig-like_dom_sf"/>
</dbReference>
<accession>A0A3S3NUR5</accession>
<proteinExistence type="predicted"/>
<dbReference type="PROSITE" id="PS50835">
    <property type="entry name" value="IG_LIKE"/>
    <property type="match status" value="3"/>
</dbReference>
<evidence type="ECO:0000256" key="6">
    <source>
        <dbReference type="ARBA" id="ARBA00023157"/>
    </source>
</evidence>
<dbReference type="FunFam" id="2.60.40.10:FF:000328">
    <property type="entry name" value="CLUMA_CG000981, isoform A"/>
    <property type="match status" value="1"/>
</dbReference>
<dbReference type="Pfam" id="PF13927">
    <property type="entry name" value="Ig_3"/>
    <property type="match status" value="2"/>
</dbReference>
<evidence type="ECO:0000256" key="8">
    <source>
        <dbReference type="ARBA" id="ARBA00023319"/>
    </source>
</evidence>
<dbReference type="InterPro" id="IPR003598">
    <property type="entry name" value="Ig_sub2"/>
</dbReference>
<evidence type="ECO:0000313" key="13">
    <source>
        <dbReference type="EMBL" id="RWS02267.1"/>
    </source>
</evidence>
<feature type="signal peptide" evidence="9">
    <location>
        <begin position="1"/>
        <end position="24"/>
    </location>
</feature>
<evidence type="ECO:0000313" key="14">
    <source>
        <dbReference type="EMBL" id="RWS05977.1"/>
    </source>
</evidence>
<keyword evidence="6" id="KW-1015">Disulfide bond</keyword>
<reference evidence="13" key="2">
    <citation type="submission" date="2018-11" db="EMBL/GenBank/DDBJ databases">
        <title>Trombidioid mite genomics.</title>
        <authorList>
            <person name="Dong X."/>
        </authorList>
    </citation>
    <scope>NUCLEOTIDE SEQUENCE</scope>
    <source>
        <strain evidence="13">UoL-WK</strain>
    </source>
</reference>
<evidence type="ECO:0000256" key="3">
    <source>
        <dbReference type="ARBA" id="ARBA00022729"/>
    </source>
</evidence>
<evidence type="ECO:0000256" key="1">
    <source>
        <dbReference type="ARBA" id="ARBA00004236"/>
    </source>
</evidence>
<dbReference type="FunFam" id="2.60.40.10:FF:000107">
    <property type="entry name" value="Myosin, light chain kinase a"/>
    <property type="match status" value="1"/>
</dbReference>
<keyword evidence="2" id="KW-1003">Cell membrane</keyword>
<dbReference type="PANTHER" id="PTHR12231">
    <property type="entry name" value="CTX-RELATED TYPE I TRANSMEMBRANE PROTEIN"/>
    <property type="match status" value="1"/>
</dbReference>
<keyword evidence="5" id="KW-0472">Membrane</keyword>
<dbReference type="InterPro" id="IPR013106">
    <property type="entry name" value="Ig_V-set"/>
</dbReference>
<dbReference type="GO" id="GO:0005886">
    <property type="term" value="C:plasma membrane"/>
    <property type="evidence" value="ECO:0007669"/>
    <property type="project" value="UniProtKB-SubCell"/>
</dbReference>
<keyword evidence="8" id="KW-0393">Immunoglobulin domain</keyword>
<dbReference type="GO" id="GO:0043005">
    <property type="term" value="C:neuron projection"/>
    <property type="evidence" value="ECO:0007669"/>
    <property type="project" value="TreeGrafter"/>
</dbReference>
<keyword evidence="3 9" id="KW-0732">Signal</keyword>
<dbReference type="SUPFAM" id="SSF48726">
    <property type="entry name" value="Immunoglobulin"/>
    <property type="match status" value="3"/>
</dbReference>
<dbReference type="InterPro" id="IPR013783">
    <property type="entry name" value="Ig-like_fold"/>
</dbReference>
<keyword evidence="15" id="KW-1185">Reference proteome</keyword>
<dbReference type="OrthoDB" id="10010359at2759"/>
<dbReference type="STRING" id="1965070.A0A3S3NUR5"/>
<dbReference type="SMART" id="SM00406">
    <property type="entry name" value="IGv"/>
    <property type="match status" value="1"/>
</dbReference>
<evidence type="ECO:0000256" key="5">
    <source>
        <dbReference type="ARBA" id="ARBA00023136"/>
    </source>
</evidence>
<evidence type="ECO:0000313" key="11">
    <source>
        <dbReference type="EMBL" id="RWS01936.1"/>
    </source>
</evidence>
<evidence type="ECO:0000256" key="2">
    <source>
        <dbReference type="ARBA" id="ARBA00022475"/>
    </source>
</evidence>
<dbReference type="InterPro" id="IPR051170">
    <property type="entry name" value="Neural/epithelial_adhesion"/>
</dbReference>
<gene>
    <name evidence="11" type="ORF">B4U79_01104</name>
    <name evidence="14" type="ORF">B4U79_06069</name>
    <name evidence="12" type="ORF">B4U79_07103</name>
    <name evidence="13" type="ORF">B4U79_14355</name>
</gene>
<evidence type="ECO:0000259" key="10">
    <source>
        <dbReference type="PROSITE" id="PS50835"/>
    </source>
</evidence>
<dbReference type="SMART" id="SM00409">
    <property type="entry name" value="IG"/>
    <property type="match status" value="3"/>
</dbReference>
<dbReference type="EMBL" id="NCKU01007934">
    <property type="protein sequence ID" value="RWS02267.1"/>
    <property type="molecule type" value="Genomic_DNA"/>
</dbReference>
<comment type="caution">
    <text evidence="13">The sequence shown here is derived from an EMBL/GenBank/DDBJ whole genome shotgun (WGS) entry which is preliminary data.</text>
</comment>
<dbReference type="PANTHER" id="PTHR12231:SF220">
    <property type="entry name" value="LACHESIN"/>
    <property type="match status" value="1"/>
</dbReference>
<dbReference type="AlphaFoldDB" id="A0A3S3NUR5"/>
<dbReference type="CDD" id="cd00099">
    <property type="entry name" value="IgV"/>
    <property type="match status" value="1"/>
</dbReference>
<dbReference type="EMBL" id="NCKU01004403">
    <property type="protein sequence ID" value="RWS05977.1"/>
    <property type="molecule type" value="Genomic_DNA"/>
</dbReference>
<feature type="domain" description="Ig-like" evidence="10">
    <location>
        <begin position="138"/>
        <end position="223"/>
    </location>
</feature>
<feature type="chain" id="PRO_5036344717" evidence="9">
    <location>
        <begin position="25"/>
        <end position="365"/>
    </location>
</feature>
<dbReference type="InterPro" id="IPR003599">
    <property type="entry name" value="Ig_sub"/>
</dbReference>
<dbReference type="Pfam" id="PF07686">
    <property type="entry name" value="V-set"/>
    <property type="match status" value="1"/>
</dbReference>
<keyword evidence="4" id="KW-0677">Repeat</keyword>
<dbReference type="Proteomes" id="UP000285301">
    <property type="component" value="Unassembled WGS sequence"/>
</dbReference>
<dbReference type="InterPro" id="IPR007110">
    <property type="entry name" value="Ig-like_dom"/>
</dbReference>
<dbReference type="EMBL" id="NCKU01008287">
    <property type="protein sequence ID" value="RWS02014.1"/>
    <property type="molecule type" value="Genomic_DNA"/>
</dbReference>
<protein>
    <submittedName>
        <fullName evidence="13">Lachesin-like isoform X2</fullName>
    </submittedName>
</protein>
<name>A0A3S3NUR5_9ACAR</name>
<evidence type="ECO:0000313" key="12">
    <source>
        <dbReference type="EMBL" id="RWS02014.1"/>
    </source>
</evidence>
<sequence length="365" mass="41081">MLFLIKMISHLLIYAYLTLYVVEAQQNPSISYISPDKVVRIGDTVDMQCSVQYPANYPVIWTKINRDNSFENFLISRDSSLSIYDNRYSIRHDEASSTYTLQLSKIQETDEGIYQCQVLISSTSRVTANLHLTVHIPPSISDDNPNTIMTSPGATIKLECNATGNPKPKLSWRRENNELLPTGGEVYLGNILHIYNITKNDRGAYYCLANNGVGKEARRNYIVEVKFAPEVTVPKEKYSQAIANPVDLECHVKGYPHPTIFWSKNGVRVYDGSDYHITLTNYALDSMRTILRVKSITQWQFGKYTCTADNDLGSSEKVITVEPSATPICPPACDASSAQSFLIKRTLNAFTIILTIISFAFRNIC</sequence>
<feature type="domain" description="Ig-like" evidence="10">
    <location>
        <begin position="28"/>
        <end position="127"/>
    </location>
</feature>